<dbReference type="STRING" id="10195.A0A3M7SL27"/>
<evidence type="ECO:0000256" key="2">
    <source>
        <dbReference type="SAM" id="MobiDB-lite"/>
    </source>
</evidence>
<dbReference type="GO" id="GO:0000978">
    <property type="term" value="F:RNA polymerase II cis-regulatory region sequence-specific DNA binding"/>
    <property type="evidence" value="ECO:0007669"/>
    <property type="project" value="TreeGrafter"/>
</dbReference>
<dbReference type="InterPro" id="IPR046347">
    <property type="entry name" value="bZIP_sf"/>
</dbReference>
<feature type="domain" description="BZIP" evidence="3">
    <location>
        <begin position="42"/>
        <end position="103"/>
    </location>
</feature>
<keyword evidence="5" id="KW-1185">Reference proteome</keyword>
<protein>
    <submittedName>
        <fullName evidence="4">Basic region leucine zipper</fullName>
    </submittedName>
</protein>
<dbReference type="PANTHER" id="PTHR23334:SF20">
    <property type="entry name" value="BASIC LEUCINE ZIPPER 24"/>
    <property type="match status" value="1"/>
</dbReference>
<feature type="region of interest" description="Disordered" evidence="2">
    <location>
        <begin position="28"/>
        <end position="63"/>
    </location>
</feature>
<dbReference type="GO" id="GO:0006351">
    <property type="term" value="P:DNA-templated transcription"/>
    <property type="evidence" value="ECO:0007669"/>
    <property type="project" value="InterPro"/>
</dbReference>
<dbReference type="OrthoDB" id="10039716at2759"/>
<dbReference type="InterPro" id="IPR031106">
    <property type="entry name" value="C/EBP"/>
</dbReference>
<dbReference type="PROSITE" id="PS50217">
    <property type="entry name" value="BZIP"/>
    <property type="match status" value="1"/>
</dbReference>
<organism evidence="4 5">
    <name type="scientific">Brachionus plicatilis</name>
    <name type="common">Marine rotifer</name>
    <name type="synonym">Brachionus muelleri</name>
    <dbReference type="NCBI Taxonomy" id="10195"/>
    <lineage>
        <taxon>Eukaryota</taxon>
        <taxon>Metazoa</taxon>
        <taxon>Spiralia</taxon>
        <taxon>Gnathifera</taxon>
        <taxon>Rotifera</taxon>
        <taxon>Eurotatoria</taxon>
        <taxon>Monogononta</taxon>
        <taxon>Pseudotrocha</taxon>
        <taxon>Ploima</taxon>
        <taxon>Brachionidae</taxon>
        <taxon>Brachionus</taxon>
    </lineage>
</organism>
<gene>
    <name evidence="4" type="ORF">BpHYR1_010696</name>
</gene>
<dbReference type="SMART" id="SM00338">
    <property type="entry name" value="BRLZ"/>
    <property type="match status" value="1"/>
</dbReference>
<dbReference type="GO" id="GO:0000981">
    <property type="term" value="F:DNA-binding transcription factor activity, RNA polymerase II-specific"/>
    <property type="evidence" value="ECO:0007669"/>
    <property type="project" value="TreeGrafter"/>
</dbReference>
<evidence type="ECO:0000313" key="5">
    <source>
        <dbReference type="Proteomes" id="UP000276133"/>
    </source>
</evidence>
<dbReference type="PANTHER" id="PTHR23334">
    <property type="entry name" value="CCAAT/ENHANCER BINDING PROTEIN"/>
    <property type="match status" value="1"/>
</dbReference>
<reference evidence="4 5" key="1">
    <citation type="journal article" date="2018" name="Sci. Rep.">
        <title>Genomic signatures of local adaptation to the degree of environmental predictability in rotifers.</title>
        <authorList>
            <person name="Franch-Gras L."/>
            <person name="Hahn C."/>
            <person name="Garcia-Roger E.M."/>
            <person name="Carmona M.J."/>
            <person name="Serra M."/>
            <person name="Gomez A."/>
        </authorList>
    </citation>
    <scope>NUCLEOTIDE SEQUENCE [LARGE SCALE GENOMIC DNA]</scope>
    <source>
        <strain evidence="4">HYR1</strain>
    </source>
</reference>
<dbReference type="EMBL" id="REGN01001203">
    <property type="protein sequence ID" value="RNA36307.1"/>
    <property type="molecule type" value="Genomic_DNA"/>
</dbReference>
<dbReference type="InterPro" id="IPR004827">
    <property type="entry name" value="bZIP"/>
</dbReference>
<dbReference type="Proteomes" id="UP000276133">
    <property type="component" value="Unassembled WGS sequence"/>
</dbReference>
<feature type="region of interest" description="Disordered" evidence="2">
    <location>
        <begin position="137"/>
        <end position="162"/>
    </location>
</feature>
<dbReference type="AlphaFoldDB" id="A0A3M7SL27"/>
<dbReference type="Gene3D" id="1.20.5.170">
    <property type="match status" value="1"/>
</dbReference>
<feature type="compositionally biased region" description="Low complexity" evidence="2">
    <location>
        <begin position="140"/>
        <end position="159"/>
    </location>
</feature>
<evidence type="ECO:0000313" key="4">
    <source>
        <dbReference type="EMBL" id="RNA36307.1"/>
    </source>
</evidence>
<proteinExistence type="predicted"/>
<keyword evidence="1" id="KW-0175">Coiled coil</keyword>
<dbReference type="SUPFAM" id="SSF57959">
    <property type="entry name" value="Leucine zipper domain"/>
    <property type="match status" value="1"/>
</dbReference>
<evidence type="ECO:0000259" key="3">
    <source>
        <dbReference type="PROSITE" id="PS50217"/>
    </source>
</evidence>
<feature type="coiled-coil region" evidence="1">
    <location>
        <begin position="74"/>
        <end position="101"/>
    </location>
</feature>
<dbReference type="Pfam" id="PF07716">
    <property type="entry name" value="bZIP_2"/>
    <property type="match status" value="1"/>
</dbReference>
<evidence type="ECO:0000256" key="1">
    <source>
        <dbReference type="SAM" id="Coils"/>
    </source>
</evidence>
<sequence>MTMSMKLKSLLYSFFQPNNSYLIQKSMRHADASARGSSSDEREDYMDRRKRNNDSVRRSRAKSRAITQECATVVKELKLEQIQLTNQLESLQSELSTLKSLFRISYNYDHLSFKPSDVPTSTLYKLIMNQGSSAPEIHNSSGYSSPAMSPLSSSNSSSPRLEPELYTNSDNFYITQIKNSLSSVLGLNSKSEIQSGPDLRKSVILEHDYSNVSS</sequence>
<comment type="caution">
    <text evidence="4">The sequence shown here is derived from an EMBL/GenBank/DDBJ whole genome shotgun (WGS) entry which is preliminary data.</text>
</comment>
<accession>A0A3M7SL27</accession>
<name>A0A3M7SL27_BRAPC</name>